<evidence type="ECO:0000313" key="3">
    <source>
        <dbReference type="Proteomes" id="UP000695562"/>
    </source>
</evidence>
<dbReference type="PANTHER" id="PTHR22767:SF3">
    <property type="entry name" value="N-ALPHA-ACETYLTRANSFERASE 25, NATB AUXILIARY SUBUNIT"/>
    <property type="match status" value="1"/>
</dbReference>
<keyword evidence="3" id="KW-1185">Reference proteome</keyword>
<evidence type="ECO:0000313" key="2">
    <source>
        <dbReference type="EMBL" id="KAF2070740.1"/>
    </source>
</evidence>
<dbReference type="OrthoDB" id="19136at2759"/>
<name>A0A8J4UXC7_9MYCE</name>
<sequence>MNNKLSGIYQALESHNHKGALKLCNAILAKKKNDPLVMVLKAITLQKLNEIPEAIKTADQVAFSGQTHETILSNLNYFYKSVDQIEKMCKVYEISYKANPKDESLAKGTFLSYVKVRDFKQQQQVAIDLNKNFPKPLHNLWYLMTLLSMINKDPTNKLLVGLSQKMSEKLAAENKFTNSEELFMYETVLDIQGKVEEHLQLIKGKLGDLYTVPTERLKVLGALYTQLGHHADAAEAYKEIITKYEPDEWSCYMGYFDSIWAINNSPSYQDLSSLIKSIQSETSTGRPLRGPYIAEIEVLYRMITVTKQDSFYEQFKATIFEYFKRFGTKPIVYYDLKKYLSLVEKDTKEQKSAFLEEIFKLVSTDNTKPDRISQLCAYYKIQRSIGLQSNLSETEARAIIDVILQEYNTNKTLFPIQQSSERLPGDDLLLIAYFLLADLANANADRKLLCLVEAAAILEYGFASSPKNFQFNLYLMQIYNRLGAFQKAFHHFEVLNIKNIQWDTLGHLMMDHITRNPALFSETYKSFEKSFKFYVENDSTPDFVAECYKKGSFSKILEMQKFQDKVAKSHQKAVYSTERQMLAFLVFRHKNLTTPQKTQLDTVLPSDHDADITVEQFSFNQDLGVADTFHPSTYTTPAITTFGSTSLFLNQNEAGIDTQTLTNTLQYRRILLKLLVQVSNTATTLDQHTATQTLLKESIDKLSGKNQIDDLLFAFTLDIFTLYINILDLIKNTNGKDNIPELFKNIINRFNQVIKSIQDSFVYSNSTFVNPNSTRQITATLIEPLTWLSYLLSEINTLMPSKKAKKKEEHHVQLRNEYEALIQVVVDGCASIQLLITGKQLDQQLSITTDDQSTAKYYQFIGLDTAKPLSALLNTNNVVKSIQDDTRQCLSEISNYLTTMKSHFNQIK</sequence>
<dbReference type="GO" id="GO:0031416">
    <property type="term" value="C:NatB complex"/>
    <property type="evidence" value="ECO:0007669"/>
    <property type="project" value="TreeGrafter"/>
</dbReference>
<accession>A0A8J4UXC7</accession>
<dbReference type="Proteomes" id="UP000695562">
    <property type="component" value="Unassembled WGS sequence"/>
</dbReference>
<dbReference type="Gene3D" id="1.25.40.1040">
    <property type="match status" value="1"/>
</dbReference>
<dbReference type="PANTHER" id="PTHR22767">
    <property type="entry name" value="N-TERMINAL ACETYLTRANSFERASE-RELATED"/>
    <property type="match status" value="1"/>
</dbReference>
<dbReference type="InterPro" id="IPR019183">
    <property type="entry name" value="NAA25_NatB_aux_su"/>
</dbReference>
<dbReference type="InterPro" id="IPR011990">
    <property type="entry name" value="TPR-like_helical_dom_sf"/>
</dbReference>
<dbReference type="SUPFAM" id="SSF48452">
    <property type="entry name" value="TPR-like"/>
    <property type="match status" value="1"/>
</dbReference>
<dbReference type="EMBL" id="AJWJ01000451">
    <property type="protein sequence ID" value="KAF2070740.1"/>
    <property type="molecule type" value="Genomic_DNA"/>
</dbReference>
<evidence type="ECO:0000256" key="1">
    <source>
        <dbReference type="ARBA" id="ARBA00006298"/>
    </source>
</evidence>
<protein>
    <submittedName>
        <fullName evidence="2">Uncharacterized protein</fullName>
    </submittedName>
</protein>
<proteinExistence type="inferred from homology"/>
<organism evidence="2 3">
    <name type="scientific">Polysphondylium violaceum</name>
    <dbReference type="NCBI Taxonomy" id="133409"/>
    <lineage>
        <taxon>Eukaryota</taxon>
        <taxon>Amoebozoa</taxon>
        <taxon>Evosea</taxon>
        <taxon>Eumycetozoa</taxon>
        <taxon>Dictyostelia</taxon>
        <taxon>Dictyosteliales</taxon>
        <taxon>Dictyosteliaceae</taxon>
        <taxon>Polysphondylium</taxon>
    </lineage>
</organism>
<comment type="caution">
    <text evidence="2">The sequence shown here is derived from an EMBL/GenBank/DDBJ whole genome shotgun (WGS) entry which is preliminary data.</text>
</comment>
<dbReference type="Pfam" id="PF09797">
    <property type="entry name" value="NatB_MDM20"/>
    <property type="match status" value="1"/>
</dbReference>
<comment type="similarity">
    <text evidence="1">Belongs to the MDM20/NAA25 family.</text>
</comment>
<reference evidence="2" key="1">
    <citation type="submission" date="2020-01" db="EMBL/GenBank/DDBJ databases">
        <title>Development of genomics and gene disruption for Polysphondylium violaceum indicates a role for the polyketide synthase stlB in stalk morphogenesis.</title>
        <authorList>
            <person name="Narita B."/>
            <person name="Kawabe Y."/>
            <person name="Kin K."/>
            <person name="Saito T."/>
            <person name="Gibbs R."/>
            <person name="Kuspa A."/>
            <person name="Muzny D."/>
            <person name="Queller D."/>
            <person name="Richards S."/>
            <person name="Strassman J."/>
            <person name="Sucgang R."/>
            <person name="Worley K."/>
            <person name="Schaap P."/>
        </authorList>
    </citation>
    <scope>NUCLEOTIDE SEQUENCE</scope>
    <source>
        <strain evidence="2">QSvi11</strain>
    </source>
</reference>
<dbReference type="AlphaFoldDB" id="A0A8J4UXC7"/>
<gene>
    <name evidence="2" type="ORF">CYY_007939</name>
</gene>